<proteinExistence type="predicted"/>
<dbReference type="Proteomes" id="UP000887563">
    <property type="component" value="Unplaced"/>
</dbReference>
<evidence type="ECO:0000313" key="2">
    <source>
        <dbReference type="WBParaSite" id="Minc3s02234g29010"/>
    </source>
</evidence>
<dbReference type="WBParaSite" id="Minc3s02234g29010">
    <property type="protein sequence ID" value="Minc3s02234g29010"/>
    <property type="gene ID" value="Minc3s02234g29010"/>
</dbReference>
<reference evidence="2" key="1">
    <citation type="submission" date="2022-11" db="UniProtKB">
        <authorList>
            <consortium name="WormBaseParasite"/>
        </authorList>
    </citation>
    <scope>IDENTIFICATION</scope>
</reference>
<sequence length="62" mass="7345">MFSSFFNRMLRSIFREVLRCNVHALQTMWAEHRTSRIAGRCCDNSNQERTTSKSLTTTAWIF</sequence>
<name>A0A914MMY2_MELIC</name>
<organism evidence="1 2">
    <name type="scientific">Meloidogyne incognita</name>
    <name type="common">Southern root-knot nematode worm</name>
    <name type="synonym">Oxyuris incognita</name>
    <dbReference type="NCBI Taxonomy" id="6306"/>
    <lineage>
        <taxon>Eukaryota</taxon>
        <taxon>Metazoa</taxon>
        <taxon>Ecdysozoa</taxon>
        <taxon>Nematoda</taxon>
        <taxon>Chromadorea</taxon>
        <taxon>Rhabditida</taxon>
        <taxon>Tylenchina</taxon>
        <taxon>Tylenchomorpha</taxon>
        <taxon>Tylenchoidea</taxon>
        <taxon>Meloidogynidae</taxon>
        <taxon>Meloidogyninae</taxon>
        <taxon>Meloidogyne</taxon>
        <taxon>Meloidogyne incognita group</taxon>
    </lineage>
</organism>
<protein>
    <submittedName>
        <fullName evidence="2">Candidate secreted effector</fullName>
    </submittedName>
</protein>
<keyword evidence="1" id="KW-1185">Reference proteome</keyword>
<dbReference type="AlphaFoldDB" id="A0A914MMY2"/>
<evidence type="ECO:0000313" key="1">
    <source>
        <dbReference type="Proteomes" id="UP000887563"/>
    </source>
</evidence>
<accession>A0A914MMY2</accession>